<dbReference type="InterPro" id="IPR012337">
    <property type="entry name" value="RNaseH-like_sf"/>
</dbReference>
<proteinExistence type="predicted"/>
<comment type="caution">
    <text evidence="2">The sequence shown here is derived from an EMBL/GenBank/DDBJ whole genome shotgun (WGS) entry which is preliminary data.</text>
</comment>
<sequence>MHRDALDYTRKCDACQRFSPIPRQSPSPLSSLSSPIPFTMWGMDIMGPFPPATAQRRFIIVAIDYFTKWVEVEALATISEKKCEDFFWRAVVCHFGIPRVLVTDNGKQFDNPTSRTFCANLTIEQLFTSVAHHKPMGRRKLRIKKLDGAKGLWVDELPKILWAYNTTTRTFTGETPFNLSFGTEALIPVEVGLPSLRLTTHDPVQNKKDLRANLDLFDERREQAAVRLAAYKHRVSKFYDQRV</sequence>
<accession>A0AA88VJ59</accession>
<dbReference type="PANTHER" id="PTHR37984">
    <property type="entry name" value="PROTEIN CBG26694"/>
    <property type="match status" value="1"/>
</dbReference>
<dbReference type="InterPro" id="IPR036397">
    <property type="entry name" value="RNaseH_sf"/>
</dbReference>
<dbReference type="PROSITE" id="PS50994">
    <property type="entry name" value="INTEGRASE"/>
    <property type="match status" value="1"/>
</dbReference>
<evidence type="ECO:0000313" key="2">
    <source>
        <dbReference type="EMBL" id="KAK3007175.1"/>
    </source>
</evidence>
<dbReference type="GO" id="GO:0015074">
    <property type="term" value="P:DNA integration"/>
    <property type="evidence" value="ECO:0007669"/>
    <property type="project" value="InterPro"/>
</dbReference>
<dbReference type="InterPro" id="IPR001584">
    <property type="entry name" value="Integrase_cat-core"/>
</dbReference>
<dbReference type="Proteomes" id="UP001188597">
    <property type="component" value="Unassembled WGS sequence"/>
</dbReference>
<dbReference type="PANTHER" id="PTHR37984:SF5">
    <property type="entry name" value="PROTEIN NYNRIN-LIKE"/>
    <property type="match status" value="1"/>
</dbReference>
<dbReference type="EMBL" id="JAVXUP010001900">
    <property type="protein sequence ID" value="KAK3007175.1"/>
    <property type="molecule type" value="Genomic_DNA"/>
</dbReference>
<evidence type="ECO:0000259" key="1">
    <source>
        <dbReference type="PROSITE" id="PS50994"/>
    </source>
</evidence>
<organism evidence="2 3">
    <name type="scientific">Escallonia herrerae</name>
    <dbReference type="NCBI Taxonomy" id="1293975"/>
    <lineage>
        <taxon>Eukaryota</taxon>
        <taxon>Viridiplantae</taxon>
        <taxon>Streptophyta</taxon>
        <taxon>Embryophyta</taxon>
        <taxon>Tracheophyta</taxon>
        <taxon>Spermatophyta</taxon>
        <taxon>Magnoliopsida</taxon>
        <taxon>eudicotyledons</taxon>
        <taxon>Gunneridae</taxon>
        <taxon>Pentapetalae</taxon>
        <taxon>asterids</taxon>
        <taxon>campanulids</taxon>
        <taxon>Escalloniales</taxon>
        <taxon>Escalloniaceae</taxon>
        <taxon>Escallonia</taxon>
    </lineage>
</organism>
<gene>
    <name evidence="2" type="ORF">RJ639_016567</name>
</gene>
<dbReference type="Pfam" id="PF00665">
    <property type="entry name" value="rve"/>
    <property type="match status" value="1"/>
</dbReference>
<reference evidence="2" key="1">
    <citation type="submission" date="2022-12" db="EMBL/GenBank/DDBJ databases">
        <title>Draft genome assemblies for two species of Escallonia (Escalloniales).</title>
        <authorList>
            <person name="Chanderbali A."/>
            <person name="Dervinis C."/>
            <person name="Anghel I."/>
            <person name="Soltis D."/>
            <person name="Soltis P."/>
            <person name="Zapata F."/>
        </authorList>
    </citation>
    <scope>NUCLEOTIDE SEQUENCE</scope>
    <source>
        <strain evidence="2">UCBG64.0493</strain>
        <tissue evidence="2">Leaf</tissue>
    </source>
</reference>
<dbReference type="AlphaFoldDB" id="A0AA88VJ59"/>
<protein>
    <recommendedName>
        <fullName evidence="1">Integrase catalytic domain-containing protein</fullName>
    </recommendedName>
</protein>
<name>A0AA88VJ59_9ASTE</name>
<dbReference type="Gene3D" id="3.30.420.10">
    <property type="entry name" value="Ribonuclease H-like superfamily/Ribonuclease H"/>
    <property type="match status" value="1"/>
</dbReference>
<dbReference type="GO" id="GO:0003676">
    <property type="term" value="F:nucleic acid binding"/>
    <property type="evidence" value="ECO:0007669"/>
    <property type="project" value="InterPro"/>
</dbReference>
<dbReference type="InterPro" id="IPR050951">
    <property type="entry name" value="Retrovirus_Pol_polyprotein"/>
</dbReference>
<evidence type="ECO:0000313" key="3">
    <source>
        <dbReference type="Proteomes" id="UP001188597"/>
    </source>
</evidence>
<feature type="domain" description="Integrase catalytic" evidence="1">
    <location>
        <begin position="33"/>
        <end position="196"/>
    </location>
</feature>
<keyword evidence="3" id="KW-1185">Reference proteome</keyword>
<dbReference type="SUPFAM" id="SSF53098">
    <property type="entry name" value="Ribonuclease H-like"/>
    <property type="match status" value="1"/>
</dbReference>